<evidence type="ECO:0000256" key="1">
    <source>
        <dbReference type="SAM" id="Phobius"/>
    </source>
</evidence>
<sequence>MIRFSFRLFLPAMIFCWYFVFGYISVSAQNLTPEIRACYQSAQARYACYIKRREGELERAKEMETYRRSVLDAKEDLREEMISSPKKQREKNRQEIMKQIEASRSRNISHKGEKYSITYGYVIEVRP</sequence>
<keyword evidence="1" id="KW-0472">Membrane</keyword>
<dbReference type="AlphaFoldDB" id="A0A381QCW1"/>
<organism evidence="2">
    <name type="scientific">marine metagenome</name>
    <dbReference type="NCBI Taxonomy" id="408172"/>
    <lineage>
        <taxon>unclassified sequences</taxon>
        <taxon>metagenomes</taxon>
        <taxon>ecological metagenomes</taxon>
    </lineage>
</organism>
<proteinExistence type="predicted"/>
<dbReference type="EMBL" id="UINC01001270">
    <property type="protein sequence ID" value="SUZ76229.1"/>
    <property type="molecule type" value="Genomic_DNA"/>
</dbReference>
<protein>
    <submittedName>
        <fullName evidence="2">Uncharacterized protein</fullName>
    </submittedName>
</protein>
<keyword evidence="1" id="KW-0812">Transmembrane</keyword>
<keyword evidence="1" id="KW-1133">Transmembrane helix</keyword>
<evidence type="ECO:0000313" key="2">
    <source>
        <dbReference type="EMBL" id="SUZ76229.1"/>
    </source>
</evidence>
<name>A0A381QCW1_9ZZZZ</name>
<accession>A0A381QCW1</accession>
<gene>
    <name evidence="2" type="ORF">METZ01_LOCUS29083</name>
</gene>
<reference evidence="2" key="1">
    <citation type="submission" date="2018-05" db="EMBL/GenBank/DDBJ databases">
        <authorList>
            <person name="Lanie J.A."/>
            <person name="Ng W.-L."/>
            <person name="Kazmierczak K.M."/>
            <person name="Andrzejewski T.M."/>
            <person name="Davidsen T.M."/>
            <person name="Wayne K.J."/>
            <person name="Tettelin H."/>
            <person name="Glass J.I."/>
            <person name="Rusch D."/>
            <person name="Podicherti R."/>
            <person name="Tsui H.-C.T."/>
            <person name="Winkler M.E."/>
        </authorList>
    </citation>
    <scope>NUCLEOTIDE SEQUENCE</scope>
</reference>
<feature type="transmembrane region" description="Helical" evidence="1">
    <location>
        <begin position="6"/>
        <end position="26"/>
    </location>
</feature>